<feature type="compositionally biased region" description="Polar residues" evidence="1">
    <location>
        <begin position="38"/>
        <end position="53"/>
    </location>
</feature>
<reference evidence="2 3" key="1">
    <citation type="submission" date="2018-11" db="EMBL/GenBank/DDBJ databases">
        <authorList>
            <consortium name="Pathogen Informatics"/>
        </authorList>
    </citation>
    <scope>NUCLEOTIDE SEQUENCE [LARGE SCALE GENOMIC DNA]</scope>
</reference>
<evidence type="ECO:0000256" key="1">
    <source>
        <dbReference type="SAM" id="MobiDB-lite"/>
    </source>
</evidence>
<proteinExistence type="predicted"/>
<feature type="compositionally biased region" description="Basic and acidic residues" evidence="1">
    <location>
        <begin position="88"/>
        <end position="106"/>
    </location>
</feature>
<feature type="compositionally biased region" description="Polar residues" evidence="1">
    <location>
        <begin position="60"/>
        <end position="82"/>
    </location>
</feature>
<name>A0A3P6NT01_ANISI</name>
<keyword evidence="3" id="KW-1185">Reference proteome</keyword>
<dbReference type="AlphaFoldDB" id="A0A3P6NT01"/>
<protein>
    <submittedName>
        <fullName evidence="2">Uncharacterized protein</fullName>
    </submittedName>
</protein>
<dbReference type="EMBL" id="UYRR01012870">
    <property type="protein sequence ID" value="VDK26549.1"/>
    <property type="molecule type" value="Genomic_DNA"/>
</dbReference>
<dbReference type="Proteomes" id="UP000267096">
    <property type="component" value="Unassembled WGS sequence"/>
</dbReference>
<evidence type="ECO:0000313" key="2">
    <source>
        <dbReference type="EMBL" id="VDK26549.1"/>
    </source>
</evidence>
<organism evidence="2 3">
    <name type="scientific">Anisakis simplex</name>
    <name type="common">Herring worm</name>
    <dbReference type="NCBI Taxonomy" id="6269"/>
    <lineage>
        <taxon>Eukaryota</taxon>
        <taxon>Metazoa</taxon>
        <taxon>Ecdysozoa</taxon>
        <taxon>Nematoda</taxon>
        <taxon>Chromadorea</taxon>
        <taxon>Rhabditida</taxon>
        <taxon>Spirurina</taxon>
        <taxon>Ascaridomorpha</taxon>
        <taxon>Ascaridoidea</taxon>
        <taxon>Anisakidae</taxon>
        <taxon>Anisakis</taxon>
        <taxon>Anisakis simplex complex</taxon>
    </lineage>
</organism>
<sequence length="132" mass="14326">MKVGRISKPPEPSMSYSSPSSTIRADVIGSEAARSSEKFISSTSNSKLPSRQSIFGEPQGDNTTKGQDTTKTSSRISWSDPANTIEKPLSESRTPEQQKEHSERPKTQGVDASKADAFDDEDDDGMVCDVKL</sequence>
<gene>
    <name evidence="2" type="ORF">ASIM_LOCUS6119</name>
</gene>
<accession>A0A3P6NT01</accession>
<evidence type="ECO:0000313" key="3">
    <source>
        <dbReference type="Proteomes" id="UP000267096"/>
    </source>
</evidence>
<feature type="region of interest" description="Disordered" evidence="1">
    <location>
        <begin position="1"/>
        <end position="132"/>
    </location>
</feature>